<dbReference type="InterPro" id="IPR041662">
    <property type="entry name" value="SusD-like_2"/>
</dbReference>
<dbReference type="RefSeq" id="WP_153122219.1">
    <property type="nucleotide sequence ID" value="NZ_JAHOEO010000033.1"/>
</dbReference>
<keyword evidence="2" id="KW-0449">Lipoprotein</keyword>
<dbReference type="SUPFAM" id="SSF48452">
    <property type="entry name" value="TPR-like"/>
    <property type="match status" value="1"/>
</dbReference>
<gene>
    <name evidence="2" type="ORF">F7D73_02950</name>
</gene>
<dbReference type="Proteomes" id="UP000480425">
    <property type="component" value="Unassembled WGS sequence"/>
</dbReference>
<dbReference type="EMBL" id="VZCB01000025">
    <property type="protein sequence ID" value="MQN79935.1"/>
    <property type="molecule type" value="Genomic_DNA"/>
</dbReference>
<dbReference type="Gene3D" id="1.25.40.390">
    <property type="match status" value="1"/>
</dbReference>
<dbReference type="Pfam" id="PF12771">
    <property type="entry name" value="SusD-like_2"/>
    <property type="match status" value="1"/>
</dbReference>
<keyword evidence="1" id="KW-0732">Signal</keyword>
<evidence type="ECO:0000256" key="1">
    <source>
        <dbReference type="SAM" id="SignalP"/>
    </source>
</evidence>
<feature type="signal peptide" evidence="1">
    <location>
        <begin position="1"/>
        <end position="23"/>
    </location>
</feature>
<feature type="chain" id="PRO_5026274628" evidence="1">
    <location>
        <begin position="24"/>
        <end position="505"/>
    </location>
</feature>
<organism evidence="2 3">
    <name type="scientific">Segatella copri</name>
    <dbReference type="NCBI Taxonomy" id="165179"/>
    <lineage>
        <taxon>Bacteria</taxon>
        <taxon>Pseudomonadati</taxon>
        <taxon>Bacteroidota</taxon>
        <taxon>Bacteroidia</taxon>
        <taxon>Bacteroidales</taxon>
        <taxon>Prevotellaceae</taxon>
        <taxon>Segatella</taxon>
    </lineage>
</organism>
<proteinExistence type="predicted"/>
<sequence>MKKYIVMSALALGLCMSSCDSYLDINQNPQSPSEANVTSSMIMPGAEMAIANAYGNYLRITGGYHSQVYAHLNGTSNYVDYSEFLQSATRCSGTYTQLYQSALVNLKTILEKSEASEDWGTYLAATTLRAFAFETLVDCFGETPYTEALDADNLSPKYDDGKTVYDGLIAEIDNALSKASASNTVCTNFLFPDASAEQWIQFAKALKLKLLMREANVDSSVLPKVKALIDENDFPTKDIAYTSCWGTESGSMNPFYSEEFSSAWGSTQENVCANLAIIGSMQIKNANGDVVYTDPRLAAFFAKNADGKYVGGVSGTNYPSTTSLTKWCRPIETATSPLSLLSVAETEFFISEYYARTNDEANAKAHYNKAIEASFASTGVEGAAEHIAQFPFDMANYKKSIGVQKWIALAGVNTFEAWCELRRLDYPAFDTTKKGSDFYTKGDDGSFTDSGYQAGTLYTPIDVFSQVGANKLLERFPYAESSSSRNSNTPTFTNSDYTKPVFWGE</sequence>
<dbReference type="AlphaFoldDB" id="A0A6G1TYG9"/>
<name>A0A6G1TYG9_9BACT</name>
<reference evidence="2 3" key="1">
    <citation type="submission" date="2019-09" db="EMBL/GenBank/DDBJ databases">
        <title>Distinct polysaccharide growth profiles of human intestinal Prevotella copri isolates.</title>
        <authorList>
            <person name="Fehlner-Peach H."/>
            <person name="Magnabosco C."/>
            <person name="Raghavan V."/>
            <person name="Scher J.U."/>
            <person name="Tett A."/>
            <person name="Cox L.M."/>
            <person name="Gottsegen C."/>
            <person name="Watters A."/>
            <person name="Wiltshire- Gordon J.D."/>
            <person name="Segata N."/>
            <person name="Bonneau R."/>
            <person name="Littman D.R."/>
        </authorList>
    </citation>
    <scope>NUCLEOTIDE SEQUENCE [LARGE SCALE GENOMIC DNA]</scope>
    <source>
        <strain evidence="3">iA622</strain>
    </source>
</reference>
<dbReference type="OrthoDB" id="1387301at2"/>
<evidence type="ECO:0000313" key="2">
    <source>
        <dbReference type="EMBL" id="MQN79935.1"/>
    </source>
</evidence>
<protein>
    <submittedName>
        <fullName evidence="2">SusD/RagB family nutrient-binding outer membrane lipoprotein</fullName>
    </submittedName>
</protein>
<evidence type="ECO:0000313" key="3">
    <source>
        <dbReference type="Proteomes" id="UP000480425"/>
    </source>
</evidence>
<comment type="caution">
    <text evidence="2">The sequence shown here is derived from an EMBL/GenBank/DDBJ whole genome shotgun (WGS) entry which is preliminary data.</text>
</comment>
<accession>A0A6G1TYG9</accession>
<dbReference type="InterPro" id="IPR011990">
    <property type="entry name" value="TPR-like_helical_dom_sf"/>
</dbReference>